<evidence type="ECO:0008006" key="4">
    <source>
        <dbReference type="Google" id="ProtNLM"/>
    </source>
</evidence>
<dbReference type="PANTHER" id="PTHR47723">
    <property type="entry name" value="OS05G0353850 PROTEIN"/>
    <property type="match status" value="1"/>
</dbReference>
<reference evidence="1 3" key="2">
    <citation type="journal article" date="2014" name="BMC Genomics">
        <title>An improved genome release (version Mt4.0) for the model legume Medicago truncatula.</title>
        <authorList>
            <person name="Tang H."/>
            <person name="Krishnakumar V."/>
            <person name="Bidwell S."/>
            <person name="Rosen B."/>
            <person name="Chan A."/>
            <person name="Zhou S."/>
            <person name="Gentzbittel L."/>
            <person name="Childs K.L."/>
            <person name="Yandell M."/>
            <person name="Gundlach H."/>
            <person name="Mayer K.F."/>
            <person name="Schwartz D.C."/>
            <person name="Town C.D."/>
        </authorList>
    </citation>
    <scope>GENOME REANNOTATION</scope>
    <source>
        <strain evidence="1">A17</strain>
        <strain evidence="2 3">cv. Jemalong A17</strain>
    </source>
</reference>
<dbReference type="InterPro" id="IPR053151">
    <property type="entry name" value="RNase_H-like"/>
</dbReference>
<dbReference type="PANTHER" id="PTHR47723:SF23">
    <property type="entry name" value="REVERSE TRANSCRIPTASE-LIKE PROTEIN"/>
    <property type="match status" value="1"/>
</dbReference>
<keyword evidence="3" id="KW-1185">Reference proteome</keyword>
<accession>A0A072TWI1</accession>
<dbReference type="Proteomes" id="UP000002051">
    <property type="component" value="Unassembled WGS sequence"/>
</dbReference>
<reference evidence="2" key="3">
    <citation type="submission" date="2015-04" db="UniProtKB">
        <authorList>
            <consortium name="EnsemblPlants"/>
        </authorList>
    </citation>
    <scope>IDENTIFICATION</scope>
    <source>
        <strain evidence="2">cv. Jemalong A17</strain>
    </source>
</reference>
<proteinExistence type="predicted"/>
<name>A0A072TWI1_MEDTR</name>
<evidence type="ECO:0000313" key="2">
    <source>
        <dbReference type="EnsemblPlants" id="KEH21561"/>
    </source>
</evidence>
<protein>
    <recommendedName>
        <fullName evidence="4">RNase H type-1 domain-containing protein</fullName>
    </recommendedName>
</protein>
<organism evidence="1 3">
    <name type="scientific">Medicago truncatula</name>
    <name type="common">Barrel medic</name>
    <name type="synonym">Medicago tribuloides</name>
    <dbReference type="NCBI Taxonomy" id="3880"/>
    <lineage>
        <taxon>Eukaryota</taxon>
        <taxon>Viridiplantae</taxon>
        <taxon>Streptophyta</taxon>
        <taxon>Embryophyta</taxon>
        <taxon>Tracheophyta</taxon>
        <taxon>Spermatophyta</taxon>
        <taxon>Magnoliopsida</taxon>
        <taxon>eudicotyledons</taxon>
        <taxon>Gunneridae</taxon>
        <taxon>Pentapetalae</taxon>
        <taxon>rosids</taxon>
        <taxon>fabids</taxon>
        <taxon>Fabales</taxon>
        <taxon>Fabaceae</taxon>
        <taxon>Papilionoideae</taxon>
        <taxon>50 kb inversion clade</taxon>
        <taxon>NPAAA clade</taxon>
        <taxon>Hologalegina</taxon>
        <taxon>IRL clade</taxon>
        <taxon>Trifolieae</taxon>
        <taxon>Medicago</taxon>
    </lineage>
</organism>
<sequence>MSGNASVGKCLPSDSAFLDSFAVSAHCRTIEEIIPVLWKAPSSPWLKENIDGSVIAGHAACRGLFQDSLGTFLGAFSCNISIASVFHSEVLDFIFAMEHAALRGWRNMVGE</sequence>
<dbReference type="HOGENOM" id="CLU_2162182_0_0_1"/>
<dbReference type="EnsemblPlants" id="KEH21561">
    <property type="protein sequence ID" value="KEH21561"/>
    <property type="gene ID" value="MTR_7g007530"/>
</dbReference>
<dbReference type="EMBL" id="CM001223">
    <property type="protein sequence ID" value="KEH21561.1"/>
    <property type="molecule type" value="Genomic_DNA"/>
</dbReference>
<evidence type="ECO:0000313" key="3">
    <source>
        <dbReference type="Proteomes" id="UP000002051"/>
    </source>
</evidence>
<dbReference type="AlphaFoldDB" id="A0A072TWI1"/>
<reference evidence="1 3" key="1">
    <citation type="journal article" date="2011" name="Nature">
        <title>The Medicago genome provides insight into the evolution of rhizobial symbioses.</title>
        <authorList>
            <person name="Young N.D."/>
            <person name="Debelle F."/>
            <person name="Oldroyd G.E."/>
            <person name="Geurts R."/>
            <person name="Cannon S.B."/>
            <person name="Udvardi M.K."/>
            <person name="Benedito V.A."/>
            <person name="Mayer K.F."/>
            <person name="Gouzy J."/>
            <person name="Schoof H."/>
            <person name="Van de Peer Y."/>
            <person name="Proost S."/>
            <person name="Cook D.R."/>
            <person name="Meyers B.C."/>
            <person name="Spannagl M."/>
            <person name="Cheung F."/>
            <person name="De Mita S."/>
            <person name="Krishnakumar V."/>
            <person name="Gundlach H."/>
            <person name="Zhou S."/>
            <person name="Mudge J."/>
            <person name="Bharti A.K."/>
            <person name="Murray J.D."/>
            <person name="Naoumkina M.A."/>
            <person name="Rosen B."/>
            <person name="Silverstein K.A."/>
            <person name="Tang H."/>
            <person name="Rombauts S."/>
            <person name="Zhao P.X."/>
            <person name="Zhou P."/>
            <person name="Barbe V."/>
            <person name="Bardou P."/>
            <person name="Bechner M."/>
            <person name="Bellec A."/>
            <person name="Berger A."/>
            <person name="Berges H."/>
            <person name="Bidwell S."/>
            <person name="Bisseling T."/>
            <person name="Choisne N."/>
            <person name="Couloux A."/>
            <person name="Denny R."/>
            <person name="Deshpande S."/>
            <person name="Dai X."/>
            <person name="Doyle J.J."/>
            <person name="Dudez A.M."/>
            <person name="Farmer A.D."/>
            <person name="Fouteau S."/>
            <person name="Franken C."/>
            <person name="Gibelin C."/>
            <person name="Gish J."/>
            <person name="Goldstein S."/>
            <person name="Gonzalez A.J."/>
            <person name="Green P.J."/>
            <person name="Hallab A."/>
            <person name="Hartog M."/>
            <person name="Hua A."/>
            <person name="Humphray S.J."/>
            <person name="Jeong D.H."/>
            <person name="Jing Y."/>
            <person name="Jocker A."/>
            <person name="Kenton S.M."/>
            <person name="Kim D.J."/>
            <person name="Klee K."/>
            <person name="Lai H."/>
            <person name="Lang C."/>
            <person name="Lin S."/>
            <person name="Macmil S.L."/>
            <person name="Magdelenat G."/>
            <person name="Matthews L."/>
            <person name="McCorrison J."/>
            <person name="Monaghan E.L."/>
            <person name="Mun J.H."/>
            <person name="Najar F.Z."/>
            <person name="Nicholson C."/>
            <person name="Noirot C."/>
            <person name="O'Bleness M."/>
            <person name="Paule C.R."/>
            <person name="Poulain J."/>
            <person name="Prion F."/>
            <person name="Qin B."/>
            <person name="Qu C."/>
            <person name="Retzel E.F."/>
            <person name="Riddle C."/>
            <person name="Sallet E."/>
            <person name="Samain S."/>
            <person name="Samson N."/>
            <person name="Sanders I."/>
            <person name="Saurat O."/>
            <person name="Scarpelli C."/>
            <person name="Schiex T."/>
            <person name="Segurens B."/>
            <person name="Severin A.J."/>
            <person name="Sherrier D.J."/>
            <person name="Shi R."/>
            <person name="Sims S."/>
            <person name="Singer S.R."/>
            <person name="Sinharoy S."/>
            <person name="Sterck L."/>
            <person name="Viollet A."/>
            <person name="Wang B.B."/>
            <person name="Wang K."/>
            <person name="Wang M."/>
            <person name="Wang X."/>
            <person name="Warfsmann J."/>
            <person name="Weissenbach J."/>
            <person name="White D.D."/>
            <person name="White J.D."/>
            <person name="Wiley G.B."/>
            <person name="Wincker P."/>
            <person name="Xing Y."/>
            <person name="Yang L."/>
            <person name="Yao Z."/>
            <person name="Ying F."/>
            <person name="Zhai J."/>
            <person name="Zhou L."/>
            <person name="Zuber A."/>
            <person name="Denarie J."/>
            <person name="Dixon R.A."/>
            <person name="May G.D."/>
            <person name="Schwartz D.C."/>
            <person name="Rogers J."/>
            <person name="Quetier F."/>
            <person name="Town C.D."/>
            <person name="Roe B.A."/>
        </authorList>
    </citation>
    <scope>NUCLEOTIDE SEQUENCE [LARGE SCALE GENOMIC DNA]</scope>
    <source>
        <strain evidence="1">A17</strain>
        <strain evidence="2 3">cv. Jemalong A17</strain>
    </source>
</reference>
<evidence type="ECO:0000313" key="1">
    <source>
        <dbReference type="EMBL" id="KEH21561.1"/>
    </source>
</evidence>
<gene>
    <name evidence="1" type="ordered locus">MTR_7g007530</name>
</gene>